<evidence type="ECO:0000313" key="4">
    <source>
        <dbReference type="Proteomes" id="UP000219602"/>
    </source>
</evidence>
<dbReference type="STRING" id="327505.A0A2H3GU29"/>
<feature type="region of interest" description="Disordered" evidence="1">
    <location>
        <begin position="180"/>
        <end position="205"/>
    </location>
</feature>
<reference evidence="3 4" key="2">
    <citation type="journal article" date="2017" name="Sci. Rep.">
        <title>A mobile pathogenicity chromosome in Fusarium oxysporum for infection of multiple cucurbit species.</title>
        <authorList>
            <person name="van Dam P."/>
            <person name="Fokkens L."/>
            <person name="Ayukawa Y."/>
            <person name="van der Gragt M."/>
            <person name="Ter Horst A."/>
            <person name="Brankovics B."/>
            <person name="Houterman P.M."/>
            <person name="Arie T."/>
            <person name="Rep M."/>
        </authorList>
    </citation>
    <scope>NUCLEOTIDE SEQUENCE [LARGE SCALE GENOMIC DNA]</scope>
    <source>
        <strain evidence="3 4">Forc016</strain>
    </source>
</reference>
<dbReference type="EMBL" id="MABQ02000006">
    <property type="protein sequence ID" value="PCD33566.1"/>
    <property type="molecule type" value="Genomic_DNA"/>
</dbReference>
<proteinExistence type="predicted"/>
<feature type="compositionally biased region" description="Basic and acidic residues" evidence="1">
    <location>
        <begin position="183"/>
        <end position="204"/>
    </location>
</feature>
<dbReference type="PANTHER" id="PTHR33481:SF1">
    <property type="entry name" value="ENDONUCLEASE_EXONUCLEASE_PHOSPHATASE DOMAIN-CONTAINING PROTEIN-RELATED"/>
    <property type="match status" value="1"/>
</dbReference>
<dbReference type="Proteomes" id="UP000219602">
    <property type="component" value="Chromosome 8"/>
</dbReference>
<evidence type="ECO:0000259" key="2">
    <source>
        <dbReference type="PROSITE" id="PS50878"/>
    </source>
</evidence>
<accession>A0A2H3GU29</accession>
<dbReference type="PANTHER" id="PTHR33481">
    <property type="entry name" value="REVERSE TRANSCRIPTASE"/>
    <property type="match status" value="1"/>
</dbReference>
<organism evidence="3 4">
    <name type="scientific">Fusarium oxysporum f. sp. radicis-cucumerinum</name>
    <dbReference type="NCBI Taxonomy" id="327505"/>
    <lineage>
        <taxon>Eukaryota</taxon>
        <taxon>Fungi</taxon>
        <taxon>Dikarya</taxon>
        <taxon>Ascomycota</taxon>
        <taxon>Pezizomycotina</taxon>
        <taxon>Sordariomycetes</taxon>
        <taxon>Hypocreomycetidae</taxon>
        <taxon>Hypocreales</taxon>
        <taxon>Nectriaceae</taxon>
        <taxon>Fusarium</taxon>
        <taxon>Fusarium oxysporum species complex</taxon>
    </lineage>
</organism>
<dbReference type="AlphaFoldDB" id="A0A2H3GU29"/>
<dbReference type="InterPro" id="IPR000477">
    <property type="entry name" value="RT_dom"/>
</dbReference>
<dbReference type="Pfam" id="PF00078">
    <property type="entry name" value="RVT_1"/>
    <property type="match status" value="1"/>
</dbReference>
<protein>
    <recommendedName>
        <fullName evidence="2">Reverse transcriptase domain-containing protein</fullName>
    </recommendedName>
</protein>
<evidence type="ECO:0000256" key="1">
    <source>
        <dbReference type="SAM" id="MobiDB-lite"/>
    </source>
</evidence>
<reference evidence="3 4" key="1">
    <citation type="journal article" date="2016" name="Environ. Microbiol.">
        <title>Effector profiles distinguish formae speciales of Fusarium oxysporum.</title>
        <authorList>
            <person name="van Dam P."/>
            <person name="Fokkens L."/>
            <person name="Schmidt S.M."/>
            <person name="Linmans J.H."/>
            <person name="Kistler H.C."/>
            <person name="Ma L.J."/>
            <person name="Rep M."/>
        </authorList>
    </citation>
    <scope>NUCLEOTIDE SEQUENCE [LARGE SCALE GENOMIC DNA]</scope>
    <source>
        <strain evidence="3 4">Forc016</strain>
    </source>
</reference>
<comment type="caution">
    <text evidence="3">The sequence shown here is derived from an EMBL/GenBank/DDBJ whole genome shotgun (WGS) entry which is preliminary data.</text>
</comment>
<feature type="domain" description="Reverse transcriptase" evidence="2">
    <location>
        <begin position="1"/>
        <end position="237"/>
    </location>
</feature>
<name>A0A2H3GU29_FUSOX</name>
<evidence type="ECO:0000313" key="3">
    <source>
        <dbReference type="EMBL" id="PCD33566.1"/>
    </source>
</evidence>
<dbReference type="PROSITE" id="PS50878">
    <property type="entry name" value="RT_POL"/>
    <property type="match status" value="1"/>
</dbReference>
<sequence length="683" mass="77690">MLEIVRKAWAWKPQNGKPQLYVSMIALDVSGAYNCVDRILLLQTLAGCGVATWFLRVIHPFLSDRATVLKLPQSVSDPFFVNIGIPQGSPLPPLLFLFYTAPLLVMLAEEIKKMKRPYVEVHVFSYVDDTYLMAVSPSYEENCSVLKVFHDLIMEWAKGAHLSFSPEKSLVIHFQRPVSMAKQKSDQRKRENLGPNDMPKEKPKVKPPCTLLPDIDELKSNPNCLQHEKLLVLGLMLDPKLSFEHHLTLIEEKVETALRYQLRISGANWGMTLEKTRQYYICKIWPVISYACAAWFVWVKKGGLHCSLPDGQIARLQKLQYKCIMLFSGAIRGTARVVLEKECHIDSIEVFLYRMSISFRAKSLMDGKLHGKGDKYNNSAFDILNHKARLLVKEAGERFRATWKGPKETTVLEAWRNPVNRNKAIRQRAILQAAEASTEIWNAYLKDRRSRQITTYRPLALTEGWGRESLAYYQGMTRPESTLGMQLRTECVGLNWYLNKCHVLRDVKLPSSNAVVRNPTITRLPSVCSSSSSVSSSVDRPWTSDIAARRPPRLNRAVVQDHDQPGLHGSPISFNESSTSIACFLISWSHSSCKPPRRSFFRNLFCLLRGIKEGLADPRDMKIRPYKPEDLTAKEGQPDAADIIFNHPGYSDFSSHHIKLIAIALLSARESSFDHSDHIVVFR</sequence>
<gene>
    <name evidence="3" type="ORF">AU210_009786</name>
</gene>